<dbReference type="GO" id="GO:0004674">
    <property type="term" value="F:protein serine/threonine kinase activity"/>
    <property type="evidence" value="ECO:0007669"/>
    <property type="project" value="UniProtKB-KW"/>
</dbReference>
<feature type="region of interest" description="Disordered" evidence="11">
    <location>
        <begin position="1"/>
        <end position="49"/>
    </location>
</feature>
<dbReference type="Gene3D" id="1.10.510.10">
    <property type="entry name" value="Transferase(Phosphotransferase) domain 1"/>
    <property type="match status" value="1"/>
</dbReference>
<feature type="binding site" evidence="10">
    <location>
        <position position="208"/>
    </location>
    <ligand>
        <name>ATP</name>
        <dbReference type="ChEBI" id="CHEBI:30616"/>
    </ligand>
</feature>
<feature type="region of interest" description="Disordered" evidence="11">
    <location>
        <begin position="75"/>
        <end position="137"/>
    </location>
</feature>
<dbReference type="FunCoup" id="H2ARY7">
    <property type="interactions" value="426"/>
</dbReference>
<dbReference type="RefSeq" id="XP_003956272.1">
    <property type="nucleotide sequence ID" value="XM_003956223.1"/>
</dbReference>
<evidence type="ECO:0000256" key="10">
    <source>
        <dbReference type="PROSITE-ProRule" id="PRU10141"/>
    </source>
</evidence>
<dbReference type="InParanoid" id="H2ARY7"/>
<accession>H2ARY7</accession>
<dbReference type="HOGENOM" id="CLU_005768_1_0_1"/>
<feature type="compositionally biased region" description="Basic and acidic residues" evidence="11">
    <location>
        <begin position="76"/>
        <end position="103"/>
    </location>
</feature>
<proteinExistence type="inferred from homology"/>
<dbReference type="SMART" id="SM00220">
    <property type="entry name" value="S_TKc"/>
    <property type="match status" value="1"/>
</dbReference>
<comment type="catalytic activity">
    <reaction evidence="8">
        <text>L-threonyl-[protein] + ATP = O-phospho-L-threonyl-[protein] + ADP + H(+)</text>
        <dbReference type="Rhea" id="RHEA:46608"/>
        <dbReference type="Rhea" id="RHEA-COMP:11060"/>
        <dbReference type="Rhea" id="RHEA-COMP:11605"/>
        <dbReference type="ChEBI" id="CHEBI:15378"/>
        <dbReference type="ChEBI" id="CHEBI:30013"/>
        <dbReference type="ChEBI" id="CHEBI:30616"/>
        <dbReference type="ChEBI" id="CHEBI:61977"/>
        <dbReference type="ChEBI" id="CHEBI:456216"/>
        <dbReference type="EC" id="2.7.11.1"/>
    </reaction>
</comment>
<evidence type="ECO:0000256" key="8">
    <source>
        <dbReference type="ARBA" id="ARBA00047899"/>
    </source>
</evidence>
<dbReference type="GO" id="GO:0005938">
    <property type="term" value="C:cell cortex"/>
    <property type="evidence" value="ECO:0007669"/>
    <property type="project" value="UniProtKB-ARBA"/>
</dbReference>
<feature type="compositionally biased region" description="Low complexity" evidence="11">
    <location>
        <begin position="491"/>
        <end position="504"/>
    </location>
</feature>
<keyword evidence="5 10" id="KW-0547">Nucleotide-binding</keyword>
<dbReference type="GO" id="GO:0005524">
    <property type="term" value="F:ATP binding"/>
    <property type="evidence" value="ECO:0007669"/>
    <property type="project" value="UniProtKB-UniRule"/>
</dbReference>
<keyword evidence="14" id="KW-1185">Reference proteome</keyword>
<dbReference type="Proteomes" id="UP000005220">
    <property type="component" value="Chromosome 3"/>
</dbReference>
<dbReference type="CDD" id="cd05581">
    <property type="entry name" value="STKc_PDK1"/>
    <property type="match status" value="1"/>
</dbReference>
<feature type="compositionally biased region" description="Basic and acidic residues" evidence="11">
    <location>
        <begin position="520"/>
        <end position="529"/>
    </location>
</feature>
<comment type="catalytic activity">
    <reaction evidence="9">
        <text>L-seryl-[protein] + ATP = O-phospho-L-seryl-[protein] + ADP + H(+)</text>
        <dbReference type="Rhea" id="RHEA:17989"/>
        <dbReference type="Rhea" id="RHEA-COMP:9863"/>
        <dbReference type="Rhea" id="RHEA-COMP:11604"/>
        <dbReference type="ChEBI" id="CHEBI:15378"/>
        <dbReference type="ChEBI" id="CHEBI:29999"/>
        <dbReference type="ChEBI" id="CHEBI:30616"/>
        <dbReference type="ChEBI" id="CHEBI:83421"/>
        <dbReference type="ChEBI" id="CHEBI:456216"/>
        <dbReference type="EC" id="2.7.11.1"/>
    </reaction>
</comment>
<feature type="compositionally biased region" description="Polar residues" evidence="11">
    <location>
        <begin position="36"/>
        <end position="49"/>
    </location>
</feature>
<reference evidence="13 14" key="1">
    <citation type="journal article" date="2011" name="Proc. Natl. Acad. Sci. U.S.A.">
        <title>Evolutionary erosion of yeast sex chromosomes by mating-type switching accidents.</title>
        <authorList>
            <person name="Gordon J.L."/>
            <person name="Armisen D."/>
            <person name="Proux-Wera E."/>
            <person name="Oheigeartaigh S.S."/>
            <person name="Byrne K.P."/>
            <person name="Wolfe K.H."/>
        </authorList>
    </citation>
    <scope>NUCLEOTIDE SEQUENCE [LARGE SCALE GENOMIC DNA]</scope>
    <source>
        <strain evidence="14">ATCC 22294 / BCRC 22015 / CBS 2517 / CECT 1963 / NBRC 1671 / NRRL Y-8276</strain>
    </source>
</reference>
<dbReference type="InterPro" id="IPR050236">
    <property type="entry name" value="Ser_Thr_kinase_AGC"/>
</dbReference>
<evidence type="ECO:0000256" key="7">
    <source>
        <dbReference type="ARBA" id="ARBA00022840"/>
    </source>
</evidence>
<feature type="region of interest" description="Disordered" evidence="11">
    <location>
        <begin position="960"/>
        <end position="1020"/>
    </location>
</feature>
<dbReference type="InterPro" id="IPR000719">
    <property type="entry name" value="Prot_kinase_dom"/>
</dbReference>
<feature type="region of interest" description="Disordered" evidence="11">
    <location>
        <begin position="1067"/>
        <end position="1095"/>
    </location>
</feature>
<evidence type="ECO:0000256" key="4">
    <source>
        <dbReference type="ARBA" id="ARBA00022679"/>
    </source>
</evidence>
<sequence length="1095" mass="123025">MVHFVEEELSPTSRPLLPSDKYRLNNMASPGDDGNISPTDFQRRSSSNRNMYDLFISKSNPTVSKALTDTDNFIEDFNRKQKKPESNDKEVEERGEQGWEIKEKKHRRDDSIEDISDTTHDDSVSSDLDNYHGMSLDPSMKKKNEEWAEKGAAKIVKEVTDPKTGEKTKKIIKKGIKDFKFGEMLGDGAYSTVMLATSIDSKKQYAVKVLNKEYLIKQKKVKYVNIEKNALQRINNSKMIVKLFFTFQDESSLYFLLEYCPNGDFLSLMKKYGSLNETVACYYSAQVIDAIDYLHTNGIIHRDIKPENILLDKEFKIKLTDFGTAKILDSSTNNKFDLLTRSKSFVGTAEYVAPELLNDSFVDYRCDVWAFGCILYQMIAGKPPFKATNEYLTFQKVMKVQYAFTAGFPLIIRDLVKKILVKDLNQRPSISQIEKHHFFREKNFQNGSVWSDPVPEISGFKISAKSMQPIPELNKRNNVTYNQLKKTHQITSTGSTTSSKASTTGNQDTANTDSNQATDYVKRPPDERTAAILENARRNINSRREKFGSNRSVSSVNVSGATVAASAALNKKNHPNTNTTPSSSNSNVSSASSIPKPHLKHITTSKSPNVNTSNASTPPSPLVNDYFQQKTASNRSTGNLNIKRRVVTDLPPLPKRSSESDSRNDPNSNSNSNITSTGSVIVPSATAASSLITPTSLDETEREFVPFLVANENILIYHEFNLCSIENTLLEKRINKCNRYLIDPQPFSTVRSTLLSQVARNGGDITGFRSDSHSSETDFYKMNVINYEHISEDYKTYNGDFTSLCYDDDLNSQTLEEKFHSDGSVANINNNNTVFSDKFKKLFHHTKQAEFSTQNQHAQETFNKRMVVITTFGRLLILLKRKINAENDRTFDLYYDIDLCHSGLNIKEISMFRKENDLIVLQTPYKSFLLFDSFGSVSNEEKTGADSWFTVLRKSIRLGKKNKPRSSHAHHQPLSAPTTPRDYPSSAKQNSPSTLREASSPPVSPILPTPKLTSFSKSINTSKSNRTSRIFDSYVHSKEKSFKKPIYPIPASSKLINGLPSTTASSILGLGLSGSSKNNNNASKSGGFSKINSRK</sequence>
<dbReference type="GO" id="GO:0010606">
    <property type="term" value="P:positive regulation of cytoplasmic mRNA processing body assembly"/>
    <property type="evidence" value="ECO:0007669"/>
    <property type="project" value="UniProtKB-ARBA"/>
</dbReference>
<dbReference type="KEGG" id="kaf:KAFR_0C01440"/>
<evidence type="ECO:0000256" key="2">
    <source>
        <dbReference type="ARBA" id="ARBA00012513"/>
    </source>
</evidence>
<dbReference type="InterPro" id="IPR008271">
    <property type="entry name" value="Ser/Thr_kinase_AS"/>
</dbReference>
<evidence type="ECO:0000256" key="9">
    <source>
        <dbReference type="ARBA" id="ARBA00048679"/>
    </source>
</evidence>
<dbReference type="eggNOG" id="KOG0592">
    <property type="taxonomic scope" value="Eukaryota"/>
</dbReference>
<dbReference type="SUPFAM" id="SSF56112">
    <property type="entry name" value="Protein kinase-like (PK-like)"/>
    <property type="match status" value="1"/>
</dbReference>
<dbReference type="PANTHER" id="PTHR24356">
    <property type="entry name" value="SERINE/THREONINE-PROTEIN KINASE"/>
    <property type="match status" value="1"/>
</dbReference>
<dbReference type="FunFam" id="1.10.510.10:FF:000534">
    <property type="entry name" value="Serine/threonine-protein kinase PKH2"/>
    <property type="match status" value="1"/>
</dbReference>
<keyword evidence="6" id="KW-0418">Kinase</keyword>
<dbReference type="InterPro" id="IPR017441">
    <property type="entry name" value="Protein_kinase_ATP_BS"/>
</dbReference>
<dbReference type="OrthoDB" id="347657at2759"/>
<dbReference type="GO" id="GO:0060211">
    <property type="term" value="P:regulation of nuclear-transcribed mRNA poly(A) tail shortening"/>
    <property type="evidence" value="ECO:0007669"/>
    <property type="project" value="UniProtKB-ARBA"/>
</dbReference>
<dbReference type="EMBL" id="HE650823">
    <property type="protein sequence ID" value="CCF57137.1"/>
    <property type="molecule type" value="Genomic_DNA"/>
</dbReference>
<dbReference type="PROSITE" id="PS00107">
    <property type="entry name" value="PROTEIN_KINASE_ATP"/>
    <property type="match status" value="1"/>
</dbReference>
<protein>
    <recommendedName>
        <fullName evidence="2">non-specific serine/threonine protein kinase</fullName>
        <ecNumber evidence="2">2.7.11.1</ecNumber>
    </recommendedName>
</protein>
<organism evidence="13 14">
    <name type="scientific">Kazachstania africana (strain ATCC 22294 / BCRC 22015 / CBS 2517 / CECT 1963 / NBRC 1671 / NRRL Y-8276)</name>
    <name type="common">Yeast</name>
    <name type="synonym">Kluyveromyces africanus</name>
    <dbReference type="NCBI Taxonomy" id="1071382"/>
    <lineage>
        <taxon>Eukaryota</taxon>
        <taxon>Fungi</taxon>
        <taxon>Dikarya</taxon>
        <taxon>Ascomycota</taxon>
        <taxon>Saccharomycotina</taxon>
        <taxon>Saccharomycetes</taxon>
        <taxon>Saccharomycetales</taxon>
        <taxon>Saccharomycetaceae</taxon>
        <taxon>Kazachstania</taxon>
    </lineage>
</organism>
<evidence type="ECO:0000313" key="14">
    <source>
        <dbReference type="Proteomes" id="UP000005220"/>
    </source>
</evidence>
<dbReference type="PROSITE" id="PS00108">
    <property type="entry name" value="PROTEIN_KINASE_ST"/>
    <property type="match status" value="1"/>
</dbReference>
<feature type="region of interest" description="Disordered" evidence="11">
    <location>
        <begin position="569"/>
        <end position="678"/>
    </location>
</feature>
<evidence type="ECO:0000256" key="1">
    <source>
        <dbReference type="ARBA" id="ARBA00010006"/>
    </source>
</evidence>
<dbReference type="AlphaFoldDB" id="H2ARY7"/>
<dbReference type="EC" id="2.7.11.1" evidence="2"/>
<dbReference type="InterPro" id="IPR039046">
    <property type="entry name" value="PDPK1"/>
</dbReference>
<dbReference type="PANTHER" id="PTHR24356:SF163">
    <property type="entry name" value="3-PHOSPHOINOSITIDE-DEPENDENT PROTEIN KINASE 1-RELATED"/>
    <property type="match status" value="1"/>
</dbReference>
<dbReference type="GO" id="GO:0000196">
    <property type="term" value="P:cell integrity MAPK cascade"/>
    <property type="evidence" value="ECO:0007669"/>
    <property type="project" value="UniProtKB-ARBA"/>
</dbReference>
<gene>
    <name evidence="13" type="primary">KAFR0C01440</name>
    <name evidence="13" type="ORF">KAFR_0C01440</name>
</gene>
<dbReference type="STRING" id="1071382.H2ARY7"/>
<keyword evidence="4" id="KW-0808">Transferase</keyword>
<evidence type="ECO:0000256" key="11">
    <source>
        <dbReference type="SAM" id="MobiDB-lite"/>
    </source>
</evidence>
<evidence type="ECO:0000256" key="5">
    <source>
        <dbReference type="ARBA" id="ARBA00022741"/>
    </source>
</evidence>
<feature type="domain" description="Protein kinase" evidence="12">
    <location>
        <begin position="179"/>
        <end position="439"/>
    </location>
</feature>
<dbReference type="GeneID" id="13885056"/>
<evidence type="ECO:0000256" key="6">
    <source>
        <dbReference type="ARBA" id="ARBA00022777"/>
    </source>
</evidence>
<feature type="compositionally biased region" description="Polar residues" evidence="11">
    <location>
        <begin position="604"/>
        <end position="617"/>
    </location>
</feature>
<feature type="compositionally biased region" description="Polar residues" evidence="11">
    <location>
        <begin position="1011"/>
        <end position="1020"/>
    </location>
</feature>
<evidence type="ECO:0000259" key="12">
    <source>
        <dbReference type="PROSITE" id="PS50011"/>
    </source>
</evidence>
<dbReference type="FunFam" id="3.30.200.20:FF:000191">
    <property type="entry name" value="3-phosphoinositide-dependent protein kinase 2-like"/>
    <property type="match status" value="1"/>
</dbReference>
<evidence type="ECO:0000313" key="13">
    <source>
        <dbReference type="EMBL" id="CCF57137.1"/>
    </source>
</evidence>
<feature type="compositionally biased region" description="Polar residues" evidence="11">
    <location>
        <begin position="626"/>
        <end position="640"/>
    </location>
</feature>
<name>H2ARY7_KAZAF</name>
<keyword evidence="3" id="KW-0723">Serine/threonine-protein kinase</keyword>
<dbReference type="Gene3D" id="3.30.200.20">
    <property type="entry name" value="Phosphorylase Kinase, domain 1"/>
    <property type="match status" value="1"/>
</dbReference>
<dbReference type="InterPro" id="IPR011009">
    <property type="entry name" value="Kinase-like_dom_sf"/>
</dbReference>
<comment type="similarity">
    <text evidence="1">Belongs to the protein kinase superfamily. AGC Ser/Thr protein kinase family. PDPK1 subfamily.</text>
</comment>
<dbReference type="Pfam" id="PF00069">
    <property type="entry name" value="Pkinase"/>
    <property type="match status" value="1"/>
</dbReference>
<dbReference type="PROSITE" id="PS50011">
    <property type="entry name" value="PROTEIN_KINASE_DOM"/>
    <property type="match status" value="1"/>
</dbReference>
<feature type="compositionally biased region" description="Low complexity" evidence="11">
    <location>
        <begin position="665"/>
        <end position="678"/>
    </location>
</feature>
<feature type="compositionally biased region" description="Basic residues" evidence="11">
    <location>
        <begin position="960"/>
        <end position="971"/>
    </location>
</feature>
<feature type="compositionally biased region" description="Polar residues" evidence="11">
    <location>
        <begin position="986"/>
        <end position="997"/>
    </location>
</feature>
<feature type="region of interest" description="Disordered" evidence="11">
    <location>
        <begin position="488"/>
        <end position="556"/>
    </location>
</feature>
<evidence type="ECO:0000256" key="3">
    <source>
        <dbReference type="ARBA" id="ARBA00022527"/>
    </source>
</evidence>
<feature type="compositionally biased region" description="Low complexity" evidence="11">
    <location>
        <begin position="575"/>
        <end position="596"/>
    </location>
</feature>
<feature type="compositionally biased region" description="Polar residues" evidence="11">
    <location>
        <begin position="505"/>
        <end position="518"/>
    </location>
</feature>
<dbReference type="GO" id="GO:0032511">
    <property type="term" value="P:late endosome to vacuole transport via multivesicular body sorting pathway"/>
    <property type="evidence" value="ECO:0007669"/>
    <property type="project" value="UniProtKB-ARBA"/>
</dbReference>
<keyword evidence="7 10" id="KW-0067">ATP-binding</keyword>